<reference evidence="1" key="1">
    <citation type="submission" date="2025-08" db="UniProtKB">
        <authorList>
            <consortium name="Ensembl"/>
        </authorList>
    </citation>
    <scope>IDENTIFICATION</scope>
</reference>
<dbReference type="AlphaFoldDB" id="A0A3B4XHM8"/>
<dbReference type="InterPro" id="IPR036397">
    <property type="entry name" value="RNaseH_sf"/>
</dbReference>
<protein>
    <submittedName>
        <fullName evidence="1">Uncharacterized protein</fullName>
    </submittedName>
</protein>
<proteinExistence type="predicted"/>
<dbReference type="Proteomes" id="UP000261360">
    <property type="component" value="Unplaced"/>
</dbReference>
<keyword evidence="2" id="KW-1185">Reference proteome</keyword>
<organism evidence="1 2">
    <name type="scientific">Seriola lalandi dorsalis</name>
    <dbReference type="NCBI Taxonomy" id="1841481"/>
    <lineage>
        <taxon>Eukaryota</taxon>
        <taxon>Metazoa</taxon>
        <taxon>Chordata</taxon>
        <taxon>Craniata</taxon>
        <taxon>Vertebrata</taxon>
        <taxon>Euteleostomi</taxon>
        <taxon>Actinopterygii</taxon>
        <taxon>Neopterygii</taxon>
        <taxon>Teleostei</taxon>
        <taxon>Neoteleostei</taxon>
        <taxon>Acanthomorphata</taxon>
        <taxon>Carangaria</taxon>
        <taxon>Carangiformes</taxon>
        <taxon>Carangidae</taxon>
        <taxon>Seriola</taxon>
    </lineage>
</organism>
<name>A0A3B4XHM8_SERLL</name>
<sequence length="83" mass="9254">DDLICSCFPPEARTQKENLNRAVTVPTVKHGGGSELIWGYVSTKAVGEMTFIDGTMKATRQDTLNESHKKRNKCLTIDKSREV</sequence>
<evidence type="ECO:0000313" key="1">
    <source>
        <dbReference type="Ensembl" id="ENSSLDP00000017429.1"/>
    </source>
</evidence>
<dbReference type="GO" id="GO:0003676">
    <property type="term" value="F:nucleic acid binding"/>
    <property type="evidence" value="ECO:0007669"/>
    <property type="project" value="InterPro"/>
</dbReference>
<accession>A0A3B4XHM8</accession>
<evidence type="ECO:0000313" key="2">
    <source>
        <dbReference type="Proteomes" id="UP000261360"/>
    </source>
</evidence>
<reference evidence="1" key="2">
    <citation type="submission" date="2025-09" db="UniProtKB">
        <authorList>
            <consortium name="Ensembl"/>
        </authorList>
    </citation>
    <scope>IDENTIFICATION</scope>
</reference>
<dbReference type="Ensembl" id="ENSSLDT00000018038.1">
    <property type="protein sequence ID" value="ENSSLDP00000017429.1"/>
    <property type="gene ID" value="ENSSLDG00000013766.1"/>
</dbReference>
<dbReference type="Gene3D" id="3.30.420.10">
    <property type="entry name" value="Ribonuclease H-like superfamily/Ribonuclease H"/>
    <property type="match status" value="1"/>
</dbReference>